<dbReference type="Proteomes" id="UP000736583">
    <property type="component" value="Unassembled WGS sequence"/>
</dbReference>
<comment type="caution">
    <text evidence="2">The sequence shown here is derived from an EMBL/GenBank/DDBJ whole genome shotgun (WGS) entry which is preliminary data.</text>
</comment>
<evidence type="ECO:0000256" key="1">
    <source>
        <dbReference type="SAM" id="Phobius"/>
    </source>
</evidence>
<organism evidence="2 3">
    <name type="scientific">Clostridium simiarum</name>
    <dbReference type="NCBI Taxonomy" id="2841506"/>
    <lineage>
        <taxon>Bacteria</taxon>
        <taxon>Bacillati</taxon>
        <taxon>Bacillota</taxon>
        <taxon>Clostridia</taxon>
        <taxon>Eubacteriales</taxon>
        <taxon>Clostridiaceae</taxon>
        <taxon>Clostridium</taxon>
    </lineage>
</organism>
<accession>A0ABS6F4U0</accession>
<evidence type="ECO:0000313" key="2">
    <source>
        <dbReference type="EMBL" id="MBU5593283.1"/>
    </source>
</evidence>
<keyword evidence="1" id="KW-0472">Membrane</keyword>
<feature type="transmembrane region" description="Helical" evidence="1">
    <location>
        <begin position="26"/>
        <end position="43"/>
    </location>
</feature>
<proteinExistence type="predicted"/>
<reference evidence="2 3" key="1">
    <citation type="submission" date="2021-06" db="EMBL/GenBank/DDBJ databases">
        <authorList>
            <person name="Sun Q."/>
            <person name="Li D."/>
        </authorList>
    </citation>
    <scope>NUCLEOTIDE SEQUENCE [LARGE SCALE GENOMIC DNA]</scope>
    <source>
        <strain evidence="2 3">MSJ-4</strain>
    </source>
</reference>
<gene>
    <name evidence="2" type="primary">thiT</name>
    <name evidence="2" type="ORF">KQI89_16155</name>
</gene>
<feature type="transmembrane region" description="Helical" evidence="1">
    <location>
        <begin position="125"/>
        <end position="141"/>
    </location>
</feature>
<sequence length="217" mass="24002">MNWFKFKFKVPKAEESLGKVFLDPKIYITLLVVIALVVTFIYVSKVKLTTKTMVHIGIAVALSIVLKMFRIMQMPMGGSVTLGSMIPIIFIAYVYGPRIGYLTGLIFGVMDLLLGATVVHPIQLLIDYILAFGLLGVAGYFKNNISLGTLVAIALRCLCHVISGVVFFYENAGGKNVWIYSISYNGTYLIPEAIIAMIILAMIPVKRLRTEMARNLA</sequence>
<dbReference type="EMBL" id="JAHLQL010000008">
    <property type="protein sequence ID" value="MBU5593283.1"/>
    <property type="molecule type" value="Genomic_DNA"/>
</dbReference>
<evidence type="ECO:0000313" key="3">
    <source>
        <dbReference type="Proteomes" id="UP000736583"/>
    </source>
</evidence>
<dbReference type="RefSeq" id="WP_216457952.1">
    <property type="nucleotide sequence ID" value="NZ_JAHLQL010000008.1"/>
</dbReference>
<protein>
    <submittedName>
        <fullName evidence="2">Energy-coupled thiamine transporter ThiT</fullName>
    </submittedName>
</protein>
<keyword evidence="3" id="KW-1185">Reference proteome</keyword>
<dbReference type="Pfam" id="PF09515">
    <property type="entry name" value="Thia_YuaJ"/>
    <property type="match status" value="1"/>
</dbReference>
<dbReference type="NCBIfam" id="TIGR02357">
    <property type="entry name" value="ECF_ThiT_YuaJ"/>
    <property type="match status" value="1"/>
</dbReference>
<name>A0ABS6F4U0_9CLOT</name>
<dbReference type="InterPro" id="IPR012651">
    <property type="entry name" value="Thia_Transptr_ThiT"/>
</dbReference>
<feature type="transmembrane region" description="Helical" evidence="1">
    <location>
        <begin position="76"/>
        <end position="95"/>
    </location>
</feature>
<keyword evidence="1" id="KW-1133">Transmembrane helix</keyword>
<feature type="transmembrane region" description="Helical" evidence="1">
    <location>
        <begin position="188"/>
        <end position="205"/>
    </location>
</feature>
<keyword evidence="1" id="KW-0812">Transmembrane</keyword>
<feature type="transmembrane region" description="Helical" evidence="1">
    <location>
        <begin position="148"/>
        <end position="168"/>
    </location>
</feature>